<protein>
    <submittedName>
        <fullName evidence="2">Predicted ATPase</fullName>
    </submittedName>
</protein>
<dbReference type="InterPro" id="IPR011990">
    <property type="entry name" value="TPR-like_helical_dom_sf"/>
</dbReference>
<dbReference type="AlphaFoldDB" id="A0A378WJ25"/>
<evidence type="ECO:0000259" key="1">
    <source>
        <dbReference type="SMART" id="SM00421"/>
    </source>
</evidence>
<gene>
    <name evidence="2" type="ORF">NCTC13184_00048</name>
</gene>
<dbReference type="GO" id="GO:0043531">
    <property type="term" value="F:ADP binding"/>
    <property type="evidence" value="ECO:0007669"/>
    <property type="project" value="InterPro"/>
</dbReference>
<dbReference type="GO" id="GO:0003677">
    <property type="term" value="F:DNA binding"/>
    <property type="evidence" value="ECO:0007669"/>
    <property type="project" value="InterPro"/>
</dbReference>
<evidence type="ECO:0000313" key="3">
    <source>
        <dbReference type="Proteomes" id="UP000255082"/>
    </source>
</evidence>
<organism evidence="2 3">
    <name type="scientific">Nocardia africana</name>
    <dbReference type="NCBI Taxonomy" id="134964"/>
    <lineage>
        <taxon>Bacteria</taxon>
        <taxon>Bacillati</taxon>
        <taxon>Actinomycetota</taxon>
        <taxon>Actinomycetes</taxon>
        <taxon>Mycobacteriales</taxon>
        <taxon>Nocardiaceae</taxon>
        <taxon>Nocardia</taxon>
    </lineage>
</organism>
<dbReference type="SMART" id="SM00421">
    <property type="entry name" value="HTH_LUXR"/>
    <property type="match status" value="1"/>
</dbReference>
<dbReference type="SUPFAM" id="SSF52540">
    <property type="entry name" value="P-loop containing nucleoside triphosphate hydrolases"/>
    <property type="match status" value="1"/>
</dbReference>
<dbReference type="InterPro" id="IPR027417">
    <property type="entry name" value="P-loop_NTPase"/>
</dbReference>
<dbReference type="InterPro" id="IPR016032">
    <property type="entry name" value="Sig_transdc_resp-reg_C-effctor"/>
</dbReference>
<name>A0A378WJ25_9NOCA</name>
<dbReference type="InterPro" id="IPR041664">
    <property type="entry name" value="AAA_16"/>
</dbReference>
<dbReference type="Gene3D" id="3.40.50.300">
    <property type="entry name" value="P-loop containing nucleotide triphosphate hydrolases"/>
    <property type="match status" value="1"/>
</dbReference>
<dbReference type="GO" id="GO:0006355">
    <property type="term" value="P:regulation of DNA-templated transcription"/>
    <property type="evidence" value="ECO:0007669"/>
    <property type="project" value="InterPro"/>
</dbReference>
<accession>A0A378WJ25</accession>
<dbReference type="SUPFAM" id="SSF48452">
    <property type="entry name" value="TPR-like"/>
    <property type="match status" value="1"/>
</dbReference>
<evidence type="ECO:0000313" key="2">
    <source>
        <dbReference type="EMBL" id="SUA40727.1"/>
    </source>
</evidence>
<feature type="domain" description="HTH luxR-type" evidence="1">
    <location>
        <begin position="754"/>
        <end position="811"/>
    </location>
</feature>
<dbReference type="InterPro" id="IPR000792">
    <property type="entry name" value="Tscrpt_reg_LuxR_C"/>
</dbReference>
<dbReference type="Gene3D" id="1.10.10.10">
    <property type="entry name" value="Winged helix-like DNA-binding domain superfamily/Winged helix DNA-binding domain"/>
    <property type="match status" value="1"/>
</dbReference>
<dbReference type="RefSeq" id="WP_167355046.1">
    <property type="nucleotide sequence ID" value="NZ_JAJFOE010000002.1"/>
</dbReference>
<proteinExistence type="predicted"/>
<dbReference type="Proteomes" id="UP000255082">
    <property type="component" value="Unassembled WGS sequence"/>
</dbReference>
<sequence>MLSVPGLTYLFVGRDGEVEQIRGLLQRKAVRLLTLVGTGGIGKTRLAAEAVRQFTTDDAEMRVYWVRLARLPASADLVQLERETASAVIQADFSDKSTRTALVDALNQSNHTETNGRTLLVLDNCEHLSGRVGEMVTYLLDRVPGLTIIATSREAVGCVDEYIIGVSSLSKDQAVALFGQLAESVGRPLLDDEQVEIAGAICRHVHNNPLFIQLTASRLVRQALQGILDDLSGRADDRRLDWGNDVRAGAEERHRAVTDVIAWSRDLCSDKERLLFDRLAVFAPGHDNSQADLAAEVGADLDAIVSVCSDAPSDREDSALFLAEEEIEGLLNRLCDQSLVSRHFTTSVVRYSLLESLRLYAWKCLRERSAEEAERVTLRHLLYYRDKVSDARRHWFSASEHDVLVWSKAAWDNIITAIETAIATPSHAAAGVEICLGLIELRVPFVKSSMRDIRRWTQQCLDASASASDSSLAISAQAAMAWLAVRQGQSAETDRLLLECVEACIAEPDRLGWRESDDDPGFPALADLAWGTALFMADRDPRAVAVLLRASDKFEQAGNGGSQMMAEMFAGMAAATLGSPAEALTIAARCLHHAQASGARWAVSWAELSWAVALTKNGDPAEAATVLRRALACQCEVGDQWGAAWSVELLTWALAAAINGRNPSDYSLATDIAYLAGGVERVRARLGIDIEAMGTFADESRKAEEVAKKVLGKKFWDARSLGEDLRPETFDVHRVAVGTLVMPGTPGTIVGEPFFTLTEVEREVAIYAAAGWNNARIAGMRRKSVRTIDSQIISILKKLNVDGRDGIIDHIPNRFLDAVEKAKKTASEGAGTAREYR</sequence>
<dbReference type="SUPFAM" id="SSF46894">
    <property type="entry name" value="C-terminal effector domain of the bipartite response regulators"/>
    <property type="match status" value="1"/>
</dbReference>
<reference evidence="2 3" key="1">
    <citation type="submission" date="2018-06" db="EMBL/GenBank/DDBJ databases">
        <authorList>
            <consortium name="Pathogen Informatics"/>
            <person name="Doyle S."/>
        </authorList>
    </citation>
    <scope>NUCLEOTIDE SEQUENCE [LARGE SCALE GENOMIC DNA]</scope>
    <source>
        <strain evidence="2 3">NCTC13184</strain>
    </source>
</reference>
<dbReference type="EMBL" id="UGRU01000001">
    <property type="protein sequence ID" value="SUA40727.1"/>
    <property type="molecule type" value="Genomic_DNA"/>
</dbReference>
<dbReference type="Pfam" id="PF13191">
    <property type="entry name" value="AAA_16"/>
    <property type="match status" value="1"/>
</dbReference>
<dbReference type="PANTHER" id="PTHR47691:SF3">
    <property type="entry name" value="HTH-TYPE TRANSCRIPTIONAL REGULATOR RV0890C-RELATED"/>
    <property type="match status" value="1"/>
</dbReference>
<dbReference type="InterPro" id="IPR036388">
    <property type="entry name" value="WH-like_DNA-bd_sf"/>
</dbReference>
<dbReference type="PANTHER" id="PTHR47691">
    <property type="entry name" value="REGULATOR-RELATED"/>
    <property type="match status" value="1"/>
</dbReference>